<organism evidence="4 5">
    <name type="scientific">Thalassolituus maritimus</name>
    <dbReference type="NCBI Taxonomy" id="484498"/>
    <lineage>
        <taxon>Bacteria</taxon>
        <taxon>Pseudomonadati</taxon>
        <taxon>Pseudomonadota</taxon>
        <taxon>Gammaproteobacteria</taxon>
        <taxon>Oceanospirillales</taxon>
        <taxon>Oceanospirillaceae</taxon>
        <taxon>Thalassolituus</taxon>
    </lineage>
</organism>
<sequence>MMSLKLSSARWVSLAVLTLSGHVFSSELTLNQAVERALERDLWHNSSAQREQALIDRAESSGSLPDPSVTLTAGNFPVDTFDIQQEPMTQLSVAVTQMFPRGDSRALSAQKNRELSSQQPLLRQDRSLKVEQAVTGLWLQGYEAQESIKLMEQERDLLRQLVDAARAGYASGLNNTRQQDVVEANVELIRREDRLAELRQALAVTRQQLGEWLSESGEVFESGQFVGLPKGPTPDQLPTAETVIQHPQVLAFERRIQSSETGEALARQSYRPAWGLTAKYGYRDDDLMGNNRADLMSVGVTFDLPLFTGNRQDREVSAAVADTEALRTEKTLLLRRMRSALSAALTEYAYLYERKTFYQQQLLPQVQEQASAALSAYHSDRGDFPSVVKARTSVLNTRLARLKIETSLHRTLADIRYLSATGLLSAESLTSGSSSTGELKNEK</sequence>
<dbReference type="InterPro" id="IPR010131">
    <property type="entry name" value="MdtP/NodT-like"/>
</dbReference>
<name>A0A1N7MHK0_9GAMM</name>
<comment type="similarity">
    <text evidence="1">Belongs to the outer membrane factor (OMF) (TC 1.B.17) family.</text>
</comment>
<keyword evidence="5" id="KW-1185">Reference proteome</keyword>
<protein>
    <submittedName>
        <fullName evidence="4">Outer membrane protein TolC</fullName>
    </submittedName>
</protein>
<keyword evidence="2" id="KW-0175">Coiled coil</keyword>
<evidence type="ECO:0000256" key="3">
    <source>
        <dbReference type="SAM" id="SignalP"/>
    </source>
</evidence>
<dbReference type="InterPro" id="IPR003423">
    <property type="entry name" value="OMP_efflux"/>
</dbReference>
<accession>A0A1N7MHK0</accession>
<dbReference type="STRING" id="484498.SAMN05421686_105189"/>
<evidence type="ECO:0000256" key="1">
    <source>
        <dbReference type="ARBA" id="ARBA00007613"/>
    </source>
</evidence>
<dbReference type="GO" id="GO:0015562">
    <property type="term" value="F:efflux transmembrane transporter activity"/>
    <property type="evidence" value="ECO:0007669"/>
    <property type="project" value="InterPro"/>
</dbReference>
<dbReference type="RefSeq" id="WP_076515534.1">
    <property type="nucleotide sequence ID" value="NZ_FTOH01000005.1"/>
</dbReference>
<proteinExistence type="inferred from homology"/>
<dbReference type="OrthoDB" id="5607838at2"/>
<evidence type="ECO:0000313" key="5">
    <source>
        <dbReference type="Proteomes" id="UP000185639"/>
    </source>
</evidence>
<dbReference type="PANTHER" id="PTHR30203">
    <property type="entry name" value="OUTER MEMBRANE CATION EFFLUX PROTEIN"/>
    <property type="match status" value="1"/>
</dbReference>
<feature type="signal peptide" evidence="3">
    <location>
        <begin position="1"/>
        <end position="25"/>
    </location>
</feature>
<dbReference type="Gene3D" id="1.20.1600.10">
    <property type="entry name" value="Outer membrane efflux proteins (OEP)"/>
    <property type="match status" value="1"/>
</dbReference>
<keyword evidence="3" id="KW-0732">Signal</keyword>
<feature type="chain" id="PRO_5013156638" evidence="3">
    <location>
        <begin position="26"/>
        <end position="443"/>
    </location>
</feature>
<gene>
    <name evidence="4" type="ORF">SAMN05421686_105189</name>
</gene>
<dbReference type="AlphaFoldDB" id="A0A1N7MHK0"/>
<evidence type="ECO:0000313" key="4">
    <source>
        <dbReference type="EMBL" id="SIS85552.1"/>
    </source>
</evidence>
<evidence type="ECO:0000256" key="2">
    <source>
        <dbReference type="SAM" id="Coils"/>
    </source>
</evidence>
<dbReference type="SUPFAM" id="SSF56954">
    <property type="entry name" value="Outer membrane efflux proteins (OEP)"/>
    <property type="match status" value="1"/>
</dbReference>
<dbReference type="PANTHER" id="PTHR30203:SF23">
    <property type="entry name" value="OUTER MEMBRANE EFFLUX PROTEIN"/>
    <property type="match status" value="1"/>
</dbReference>
<dbReference type="Proteomes" id="UP000185639">
    <property type="component" value="Unassembled WGS sequence"/>
</dbReference>
<reference evidence="5" key="1">
    <citation type="submission" date="2017-01" db="EMBL/GenBank/DDBJ databases">
        <authorList>
            <person name="Varghese N."/>
            <person name="Submissions S."/>
        </authorList>
    </citation>
    <scope>NUCLEOTIDE SEQUENCE [LARGE SCALE GENOMIC DNA]</scope>
    <source>
        <strain evidence="5">DSM 24913</strain>
    </source>
</reference>
<dbReference type="EMBL" id="FTOH01000005">
    <property type="protein sequence ID" value="SIS85552.1"/>
    <property type="molecule type" value="Genomic_DNA"/>
</dbReference>
<dbReference type="Pfam" id="PF02321">
    <property type="entry name" value="OEP"/>
    <property type="match status" value="1"/>
</dbReference>
<feature type="coiled-coil region" evidence="2">
    <location>
        <begin position="181"/>
        <end position="215"/>
    </location>
</feature>